<keyword evidence="1" id="KW-0805">Transcription regulation</keyword>
<dbReference type="InterPro" id="IPR009057">
    <property type="entry name" value="Homeodomain-like_sf"/>
</dbReference>
<keyword evidence="2" id="KW-0238">DNA-binding</keyword>
<evidence type="ECO:0000256" key="3">
    <source>
        <dbReference type="ARBA" id="ARBA00023159"/>
    </source>
</evidence>
<dbReference type="Gene3D" id="2.60.120.10">
    <property type="entry name" value="Jelly Rolls"/>
    <property type="match status" value="1"/>
</dbReference>
<dbReference type="InterPro" id="IPR003313">
    <property type="entry name" value="AraC-bd"/>
</dbReference>
<dbReference type="GO" id="GO:0043565">
    <property type="term" value="F:sequence-specific DNA binding"/>
    <property type="evidence" value="ECO:0007669"/>
    <property type="project" value="InterPro"/>
</dbReference>
<dbReference type="PROSITE" id="PS01124">
    <property type="entry name" value="HTH_ARAC_FAMILY_2"/>
    <property type="match status" value="1"/>
</dbReference>
<dbReference type="SMART" id="SM00342">
    <property type="entry name" value="HTH_ARAC"/>
    <property type="match status" value="1"/>
</dbReference>
<dbReference type="KEGG" id="mey:TM49_03310"/>
<protein>
    <recommendedName>
        <fullName evidence="5">HTH araC/xylS-type domain-containing protein</fullName>
    </recommendedName>
</protein>
<dbReference type="HOGENOM" id="CLU_000445_88_6_5"/>
<keyword evidence="4" id="KW-0804">Transcription</keyword>
<accession>A0A0D5LUI9</accession>
<evidence type="ECO:0000256" key="1">
    <source>
        <dbReference type="ARBA" id="ARBA00023015"/>
    </source>
</evidence>
<dbReference type="Proteomes" id="UP000032611">
    <property type="component" value="Chromosome"/>
</dbReference>
<gene>
    <name evidence="6" type="ORF">TM49_03310</name>
</gene>
<dbReference type="GO" id="GO:0003700">
    <property type="term" value="F:DNA-binding transcription factor activity"/>
    <property type="evidence" value="ECO:0007669"/>
    <property type="project" value="InterPro"/>
</dbReference>
<dbReference type="PATRIC" id="fig|1486262.3.peg.675"/>
<dbReference type="STRING" id="1486262.TM49_03310"/>
<dbReference type="InterPro" id="IPR050204">
    <property type="entry name" value="AraC_XylS_family_regulators"/>
</dbReference>
<keyword evidence="7" id="KW-1185">Reference proteome</keyword>
<dbReference type="InterPro" id="IPR018062">
    <property type="entry name" value="HTH_AraC-typ_CS"/>
</dbReference>
<dbReference type="InterPro" id="IPR018060">
    <property type="entry name" value="HTH_AraC"/>
</dbReference>
<organism evidence="6 7">
    <name type="scientific">Martelella endophytica</name>
    <dbReference type="NCBI Taxonomy" id="1486262"/>
    <lineage>
        <taxon>Bacteria</taxon>
        <taxon>Pseudomonadati</taxon>
        <taxon>Pseudomonadota</taxon>
        <taxon>Alphaproteobacteria</taxon>
        <taxon>Hyphomicrobiales</taxon>
        <taxon>Aurantimonadaceae</taxon>
        <taxon>Martelella</taxon>
    </lineage>
</organism>
<name>A0A0D5LUI9_MAREN</name>
<dbReference type="EMBL" id="CP010803">
    <property type="protein sequence ID" value="AJY47889.1"/>
    <property type="molecule type" value="Genomic_DNA"/>
</dbReference>
<dbReference type="SUPFAM" id="SSF51215">
    <property type="entry name" value="Regulatory protein AraC"/>
    <property type="match status" value="1"/>
</dbReference>
<dbReference type="PANTHER" id="PTHR46796:SF7">
    <property type="entry name" value="ARAC FAMILY TRANSCRIPTIONAL REGULATOR"/>
    <property type="match status" value="1"/>
</dbReference>
<dbReference type="PROSITE" id="PS00041">
    <property type="entry name" value="HTH_ARAC_FAMILY_1"/>
    <property type="match status" value="1"/>
</dbReference>
<reference evidence="6 7" key="1">
    <citation type="journal article" date="2015" name="Genome Announc.">
        <title>Complete genome sequence of Martelella endophytica YC6887, which has antifungal activity associated with a halophyte.</title>
        <authorList>
            <person name="Khan A."/>
            <person name="Khan H."/>
            <person name="Chung E.J."/>
            <person name="Hossain M.T."/>
            <person name="Chung Y.R."/>
        </authorList>
    </citation>
    <scope>NUCLEOTIDE SEQUENCE [LARGE SCALE GENOMIC DNA]</scope>
    <source>
        <strain evidence="6">YC6887</strain>
    </source>
</reference>
<keyword evidence="3" id="KW-0010">Activator</keyword>
<evidence type="ECO:0000256" key="2">
    <source>
        <dbReference type="ARBA" id="ARBA00023125"/>
    </source>
</evidence>
<feature type="domain" description="HTH araC/xylS-type" evidence="5">
    <location>
        <begin position="180"/>
        <end position="278"/>
    </location>
</feature>
<dbReference type="InterPro" id="IPR037923">
    <property type="entry name" value="HTH-like"/>
</dbReference>
<dbReference type="SUPFAM" id="SSF46689">
    <property type="entry name" value="Homeodomain-like"/>
    <property type="match status" value="2"/>
</dbReference>
<dbReference type="InterPro" id="IPR020449">
    <property type="entry name" value="Tscrpt_reg_AraC-type_HTH"/>
</dbReference>
<dbReference type="InterPro" id="IPR014710">
    <property type="entry name" value="RmlC-like_jellyroll"/>
</dbReference>
<proteinExistence type="predicted"/>
<dbReference type="PANTHER" id="PTHR46796">
    <property type="entry name" value="HTH-TYPE TRANSCRIPTIONAL ACTIVATOR RHAS-RELATED"/>
    <property type="match status" value="1"/>
</dbReference>
<dbReference type="Gene3D" id="1.10.10.60">
    <property type="entry name" value="Homeodomain-like"/>
    <property type="match status" value="1"/>
</dbReference>
<sequence>MPQTRILRSYFPVHEGWLGLFAYQVLRAGHIQTGPDHRIERQDVPGHEFLFCIRGEGVVTVRGRAHAVRAGEMAWLPVREPHAHRPVREDPWEILWLRVDSANLSRLMAVLTVHDDPVFHFAHPEDVETLLIELLDHLDRSSLAIQAACDRHVSALVEALVEARENRLLEPEVATHKGLGDLMAQIHAHYNEHWDIDKLANACRVSKAQLFRLFQTAFGKTPLAWLRDYRMAQAKRLLVETDDPVSSIAIAVGYPDPLYFSREFKKHAGLSPRAFRASESW</sequence>
<dbReference type="Pfam" id="PF02311">
    <property type="entry name" value="AraC_binding"/>
    <property type="match status" value="1"/>
</dbReference>
<dbReference type="PRINTS" id="PR00032">
    <property type="entry name" value="HTHARAC"/>
</dbReference>
<dbReference type="Pfam" id="PF12833">
    <property type="entry name" value="HTH_18"/>
    <property type="match status" value="1"/>
</dbReference>
<evidence type="ECO:0000313" key="6">
    <source>
        <dbReference type="EMBL" id="AJY47889.1"/>
    </source>
</evidence>
<evidence type="ECO:0000259" key="5">
    <source>
        <dbReference type="PROSITE" id="PS01124"/>
    </source>
</evidence>
<evidence type="ECO:0000256" key="4">
    <source>
        <dbReference type="ARBA" id="ARBA00023163"/>
    </source>
</evidence>
<evidence type="ECO:0000313" key="7">
    <source>
        <dbReference type="Proteomes" id="UP000032611"/>
    </source>
</evidence>
<dbReference type="AlphaFoldDB" id="A0A0D5LUI9"/>